<keyword evidence="4 6" id="KW-0472">Membrane</keyword>
<feature type="transmembrane region" description="Helical" evidence="6">
    <location>
        <begin position="109"/>
        <end position="133"/>
    </location>
</feature>
<reference evidence="7 8" key="1">
    <citation type="submission" date="2021-04" db="EMBL/GenBank/DDBJ databases">
        <title>Whole genome sequence of Jiella sp. KSK16Y-1.</title>
        <authorList>
            <person name="Tuo L."/>
        </authorList>
    </citation>
    <scope>NUCLEOTIDE SEQUENCE [LARGE SCALE GENOMIC DNA]</scope>
    <source>
        <strain evidence="7 8">KSK16Y-1</strain>
    </source>
</reference>
<keyword evidence="3 6" id="KW-1133">Transmembrane helix</keyword>
<organism evidence="7 8">
    <name type="scientific">Jiella mangrovi</name>
    <dbReference type="NCBI Taxonomy" id="2821407"/>
    <lineage>
        <taxon>Bacteria</taxon>
        <taxon>Pseudomonadati</taxon>
        <taxon>Pseudomonadota</taxon>
        <taxon>Alphaproteobacteria</taxon>
        <taxon>Hyphomicrobiales</taxon>
        <taxon>Aurantimonadaceae</taxon>
        <taxon>Jiella</taxon>
    </lineage>
</organism>
<evidence type="ECO:0000313" key="7">
    <source>
        <dbReference type="EMBL" id="MBP0614973.1"/>
    </source>
</evidence>
<comment type="caution">
    <text evidence="7">The sequence shown here is derived from an EMBL/GenBank/DDBJ whole genome shotgun (WGS) entry which is preliminary data.</text>
</comment>
<keyword evidence="2 6" id="KW-0812">Transmembrane</keyword>
<dbReference type="InterPro" id="IPR000292">
    <property type="entry name" value="For/NO2_transpt"/>
</dbReference>
<feature type="transmembrane region" description="Helical" evidence="6">
    <location>
        <begin position="223"/>
        <end position="250"/>
    </location>
</feature>
<feature type="transmembrane region" description="Helical" evidence="6">
    <location>
        <begin position="145"/>
        <end position="167"/>
    </location>
</feature>
<accession>A0ABS4BDZ0</accession>
<feature type="transmembrane region" description="Helical" evidence="6">
    <location>
        <begin position="193"/>
        <end position="211"/>
    </location>
</feature>
<dbReference type="Gene3D" id="1.20.1080.10">
    <property type="entry name" value="Glycerol uptake facilitator protein"/>
    <property type="match status" value="1"/>
</dbReference>
<dbReference type="RefSeq" id="WP_209593412.1">
    <property type="nucleotide sequence ID" value="NZ_JAGJCF010000003.1"/>
</dbReference>
<sequence length="322" mass="35850">MARDANLAYDDPGKDEDEAEKERKAPEESLDNAPSEGSTIRDFFSFEEIFARVLSVADHELEASNRYLFWSGLGAGGAIGLTFLARVVFADSAHEETPGLLGNLLYPVGFLIIVLGRYQLFTENTLTPVVLVLTKLASVANLARLWLVVLVANMVGAVAVAALLAYFDVFNPPRLKLAIDIGRHAYETAWFDIFSKAIIAGWIVAAMVWLIHACKDTMSRIAIVWFLMYLVGVGGFFHVITSSVEVFFLAFREADVDLLPLLPQFVLPVLLGNTIGGVTFVAVLNYALFAEHKDSKLFERYGDRLDWRDWLFGIDKTSRHPR</sequence>
<feature type="region of interest" description="Disordered" evidence="5">
    <location>
        <begin position="1"/>
        <end position="36"/>
    </location>
</feature>
<feature type="transmembrane region" description="Helical" evidence="6">
    <location>
        <begin position="67"/>
        <end position="89"/>
    </location>
</feature>
<dbReference type="PANTHER" id="PTHR30520:SF2">
    <property type="entry name" value="INNER MEMBRANE PROTEIN YFDC"/>
    <property type="match status" value="1"/>
</dbReference>
<evidence type="ECO:0000256" key="3">
    <source>
        <dbReference type="ARBA" id="ARBA00022989"/>
    </source>
</evidence>
<comment type="subcellular location">
    <subcellularLocation>
        <location evidence="1">Membrane</location>
        <topology evidence="1">Multi-pass membrane protein</topology>
    </subcellularLocation>
</comment>
<evidence type="ECO:0000256" key="2">
    <source>
        <dbReference type="ARBA" id="ARBA00022692"/>
    </source>
</evidence>
<evidence type="ECO:0000256" key="6">
    <source>
        <dbReference type="SAM" id="Phobius"/>
    </source>
</evidence>
<evidence type="ECO:0000256" key="5">
    <source>
        <dbReference type="SAM" id="MobiDB-lite"/>
    </source>
</evidence>
<dbReference type="Proteomes" id="UP000678276">
    <property type="component" value="Unassembled WGS sequence"/>
</dbReference>
<dbReference type="Pfam" id="PF01226">
    <property type="entry name" value="Form_Nir_trans"/>
    <property type="match status" value="1"/>
</dbReference>
<dbReference type="InterPro" id="IPR023271">
    <property type="entry name" value="Aquaporin-like"/>
</dbReference>
<name>A0ABS4BDZ0_9HYPH</name>
<dbReference type="EMBL" id="JAGJCF010000003">
    <property type="protein sequence ID" value="MBP0614973.1"/>
    <property type="molecule type" value="Genomic_DNA"/>
</dbReference>
<evidence type="ECO:0000313" key="8">
    <source>
        <dbReference type="Proteomes" id="UP000678276"/>
    </source>
</evidence>
<evidence type="ECO:0000256" key="4">
    <source>
        <dbReference type="ARBA" id="ARBA00023136"/>
    </source>
</evidence>
<dbReference type="PANTHER" id="PTHR30520">
    <property type="entry name" value="FORMATE TRANSPORTER-RELATED"/>
    <property type="match status" value="1"/>
</dbReference>
<gene>
    <name evidence="7" type="ORF">J6595_05205</name>
</gene>
<evidence type="ECO:0000256" key="1">
    <source>
        <dbReference type="ARBA" id="ARBA00004141"/>
    </source>
</evidence>
<keyword evidence="8" id="KW-1185">Reference proteome</keyword>
<feature type="transmembrane region" description="Helical" evidence="6">
    <location>
        <begin position="270"/>
        <end position="290"/>
    </location>
</feature>
<proteinExistence type="predicted"/>
<protein>
    <submittedName>
        <fullName evidence="7">Formate/nitrite transporter family protein</fullName>
    </submittedName>
</protein>